<organism evidence="2 3">
    <name type="scientific">Cellulomonas humilata</name>
    <dbReference type="NCBI Taxonomy" id="144055"/>
    <lineage>
        <taxon>Bacteria</taxon>
        <taxon>Bacillati</taxon>
        <taxon>Actinomycetota</taxon>
        <taxon>Actinomycetes</taxon>
        <taxon>Micrococcales</taxon>
        <taxon>Cellulomonadaceae</taxon>
        <taxon>Cellulomonas</taxon>
    </lineage>
</organism>
<gene>
    <name evidence="2" type="ORF">J2X26_000449</name>
</gene>
<evidence type="ECO:0000313" key="3">
    <source>
        <dbReference type="Proteomes" id="UP001239626"/>
    </source>
</evidence>
<name>A0ABU0EAE1_9CELL</name>
<dbReference type="RefSeq" id="WP_307489463.1">
    <property type="nucleotide sequence ID" value="NZ_JAUSVB010000001.1"/>
</dbReference>
<sequence>MTPRTRLAALVATLLAVLAVVALSPASAAQLSLSTRNLGAFVLERCTDVPVPATSGTVSAGASTQVVLSSIPVPCRGKQASVRLFTAAGTALATTDTVVTLPAGSATTTVTVPSYAVAQASGLALTIATWGVPTTWTSTVVTLPALSCAVVQGNPNSTCVATVTNATEWGYPTTTDFLRGVTISSTSNSPVTWQLTINLSDPGFPFLARALADGQGGLVLVGTSGCTASPRTVTVQGTTAWGGYEKVSSDTPRQLEVHGYVSNQPSTMLLNCP</sequence>
<reference evidence="2 3" key="1">
    <citation type="submission" date="2023-07" db="EMBL/GenBank/DDBJ databases">
        <title>Sorghum-associated microbial communities from plants grown in Nebraska, USA.</title>
        <authorList>
            <person name="Schachtman D."/>
        </authorList>
    </citation>
    <scope>NUCLEOTIDE SEQUENCE [LARGE SCALE GENOMIC DNA]</scope>
    <source>
        <strain evidence="2 3">BE332</strain>
    </source>
</reference>
<comment type="caution">
    <text evidence="2">The sequence shown here is derived from an EMBL/GenBank/DDBJ whole genome shotgun (WGS) entry which is preliminary data.</text>
</comment>
<dbReference type="EMBL" id="JAUSVB010000001">
    <property type="protein sequence ID" value="MDQ0372152.1"/>
    <property type="molecule type" value="Genomic_DNA"/>
</dbReference>
<evidence type="ECO:0000256" key="1">
    <source>
        <dbReference type="SAM" id="SignalP"/>
    </source>
</evidence>
<feature type="signal peptide" evidence="1">
    <location>
        <begin position="1"/>
        <end position="28"/>
    </location>
</feature>
<accession>A0ABU0EAE1</accession>
<proteinExistence type="predicted"/>
<dbReference type="Proteomes" id="UP001239626">
    <property type="component" value="Unassembled WGS sequence"/>
</dbReference>
<evidence type="ECO:0000313" key="2">
    <source>
        <dbReference type="EMBL" id="MDQ0372152.1"/>
    </source>
</evidence>
<protein>
    <submittedName>
        <fullName evidence="2">Uncharacterized protein</fullName>
    </submittedName>
</protein>
<keyword evidence="1" id="KW-0732">Signal</keyword>
<keyword evidence="3" id="KW-1185">Reference proteome</keyword>
<feature type="chain" id="PRO_5045252138" evidence="1">
    <location>
        <begin position="29"/>
        <end position="273"/>
    </location>
</feature>